<evidence type="ECO:0000313" key="1">
    <source>
        <dbReference type="EMBL" id="GFD55955.1"/>
    </source>
</evidence>
<accession>A0A699X816</accession>
<gene>
    <name evidence="1" type="ORF">Tci_927924</name>
</gene>
<sequence>LSMLDVCGAVHPSVIDAGHVRNESFEDIQHDAVLCEQKRFVALVLPDLEELFHHLHFARLAPVTVVISNLLRQGLVLNEIRVIANFAKDIYS</sequence>
<name>A0A699X816_TANCI</name>
<feature type="non-terminal residue" evidence="1">
    <location>
        <position position="92"/>
    </location>
</feature>
<proteinExistence type="predicted"/>
<comment type="caution">
    <text evidence="1">The sequence shown here is derived from an EMBL/GenBank/DDBJ whole genome shotgun (WGS) entry which is preliminary data.</text>
</comment>
<feature type="non-terminal residue" evidence="1">
    <location>
        <position position="1"/>
    </location>
</feature>
<dbReference type="AlphaFoldDB" id="A0A699X816"/>
<protein>
    <submittedName>
        <fullName evidence="1">Uncharacterized protein</fullName>
    </submittedName>
</protein>
<reference evidence="1" key="1">
    <citation type="journal article" date="2019" name="Sci. Rep.">
        <title>Draft genome of Tanacetum cinerariifolium, the natural source of mosquito coil.</title>
        <authorList>
            <person name="Yamashiro T."/>
            <person name="Shiraishi A."/>
            <person name="Satake H."/>
            <person name="Nakayama K."/>
        </authorList>
    </citation>
    <scope>NUCLEOTIDE SEQUENCE</scope>
</reference>
<organism evidence="1">
    <name type="scientific">Tanacetum cinerariifolium</name>
    <name type="common">Dalmatian daisy</name>
    <name type="synonym">Chrysanthemum cinerariifolium</name>
    <dbReference type="NCBI Taxonomy" id="118510"/>
    <lineage>
        <taxon>Eukaryota</taxon>
        <taxon>Viridiplantae</taxon>
        <taxon>Streptophyta</taxon>
        <taxon>Embryophyta</taxon>
        <taxon>Tracheophyta</taxon>
        <taxon>Spermatophyta</taxon>
        <taxon>Magnoliopsida</taxon>
        <taxon>eudicotyledons</taxon>
        <taxon>Gunneridae</taxon>
        <taxon>Pentapetalae</taxon>
        <taxon>asterids</taxon>
        <taxon>campanulids</taxon>
        <taxon>Asterales</taxon>
        <taxon>Asteraceae</taxon>
        <taxon>Asteroideae</taxon>
        <taxon>Anthemideae</taxon>
        <taxon>Anthemidinae</taxon>
        <taxon>Tanacetum</taxon>
    </lineage>
</organism>
<dbReference type="EMBL" id="BKCJ011823772">
    <property type="protein sequence ID" value="GFD55955.1"/>
    <property type="molecule type" value="Genomic_DNA"/>
</dbReference>